<dbReference type="Proteomes" id="UP000027265">
    <property type="component" value="Unassembled WGS sequence"/>
</dbReference>
<dbReference type="AlphaFoldDB" id="A0A067Q5I8"/>
<gene>
    <name evidence="2" type="ORF">JAAARDRAFT_189655</name>
</gene>
<protein>
    <submittedName>
        <fullName evidence="2">Uncharacterized protein</fullName>
    </submittedName>
</protein>
<proteinExistence type="predicted"/>
<feature type="compositionally biased region" description="Polar residues" evidence="1">
    <location>
        <begin position="225"/>
        <end position="249"/>
    </location>
</feature>
<evidence type="ECO:0000256" key="1">
    <source>
        <dbReference type="SAM" id="MobiDB-lite"/>
    </source>
</evidence>
<feature type="region of interest" description="Disordered" evidence="1">
    <location>
        <begin position="63"/>
        <end position="84"/>
    </location>
</feature>
<accession>A0A067Q5I8</accession>
<evidence type="ECO:0000313" key="3">
    <source>
        <dbReference type="Proteomes" id="UP000027265"/>
    </source>
</evidence>
<reference evidence="3" key="1">
    <citation type="journal article" date="2014" name="Proc. Natl. Acad. Sci. U.S.A.">
        <title>Extensive sampling of basidiomycete genomes demonstrates inadequacy of the white-rot/brown-rot paradigm for wood decay fungi.</title>
        <authorList>
            <person name="Riley R."/>
            <person name="Salamov A.A."/>
            <person name="Brown D.W."/>
            <person name="Nagy L.G."/>
            <person name="Floudas D."/>
            <person name="Held B.W."/>
            <person name="Levasseur A."/>
            <person name="Lombard V."/>
            <person name="Morin E."/>
            <person name="Otillar R."/>
            <person name="Lindquist E.A."/>
            <person name="Sun H."/>
            <person name="LaButti K.M."/>
            <person name="Schmutz J."/>
            <person name="Jabbour D."/>
            <person name="Luo H."/>
            <person name="Baker S.E."/>
            <person name="Pisabarro A.G."/>
            <person name="Walton J.D."/>
            <person name="Blanchette R.A."/>
            <person name="Henrissat B."/>
            <person name="Martin F."/>
            <person name="Cullen D."/>
            <person name="Hibbett D.S."/>
            <person name="Grigoriev I.V."/>
        </authorList>
    </citation>
    <scope>NUCLEOTIDE SEQUENCE [LARGE SCALE GENOMIC DNA]</scope>
    <source>
        <strain evidence="3">MUCL 33604</strain>
    </source>
</reference>
<feature type="compositionally biased region" description="Polar residues" evidence="1">
    <location>
        <begin position="14"/>
        <end position="32"/>
    </location>
</feature>
<name>A0A067Q5I8_9AGAM</name>
<feature type="region of interest" description="Disordered" evidence="1">
    <location>
        <begin position="1"/>
        <end position="47"/>
    </location>
</feature>
<feature type="region of interest" description="Disordered" evidence="1">
    <location>
        <begin position="220"/>
        <end position="265"/>
    </location>
</feature>
<dbReference type="EMBL" id="KL197711">
    <property type="protein sequence ID" value="KDQ62318.1"/>
    <property type="molecule type" value="Genomic_DNA"/>
</dbReference>
<keyword evidence="3" id="KW-1185">Reference proteome</keyword>
<evidence type="ECO:0000313" key="2">
    <source>
        <dbReference type="EMBL" id="KDQ62318.1"/>
    </source>
</evidence>
<sequence length="430" mass="47333">MAQYFPRPRARPSFFQSAESNSHPTTFTSTAHPAQREPQQEAAVPQPLTLSLTSLDQSIYIFPNPPSASSPDALHSRSSSLTPSSLFSAPSEFTFSGFDDEGGEVLGRDMSRSRSGSRVSAISRSRSTGSSGIEVEVWDPDWTGEEDEGDILVEEGEEDLERTSRWHVYHPFPSQPLPRDDDLMRTMRPRTISRHPLDPTRIPNPISNSNYAYTLSLSRRHHNQQMRSRTQSQSLSPLRLRTQSQVSYASLSSSRSQPPPPPHPSLHLKLPLLSFITSLLSIDESTIHLITTTPATATTCGKGEKRDSVLFDGAELHSGSLFLDDESDDVSTTSSEGENPPTHGLLKFFHFAGTSETKSLLTTIRHNAGGSSESDEASAETDRERPNLLVVPNIDLFGLWGLVSGMFGVSGKAWREVWATSERTTTVVDV</sequence>
<dbReference type="InParanoid" id="A0A067Q5I8"/>
<dbReference type="HOGENOM" id="CLU_637882_0_0_1"/>
<organism evidence="2 3">
    <name type="scientific">Jaapia argillacea MUCL 33604</name>
    <dbReference type="NCBI Taxonomy" id="933084"/>
    <lineage>
        <taxon>Eukaryota</taxon>
        <taxon>Fungi</taxon>
        <taxon>Dikarya</taxon>
        <taxon>Basidiomycota</taxon>
        <taxon>Agaricomycotina</taxon>
        <taxon>Agaricomycetes</taxon>
        <taxon>Agaricomycetidae</taxon>
        <taxon>Jaapiales</taxon>
        <taxon>Jaapiaceae</taxon>
        <taxon>Jaapia</taxon>
    </lineage>
</organism>